<dbReference type="PROSITE" id="PS50887">
    <property type="entry name" value="GGDEF"/>
    <property type="match status" value="1"/>
</dbReference>
<dbReference type="InterPro" id="IPR043128">
    <property type="entry name" value="Rev_trsase/Diguanyl_cyclase"/>
</dbReference>
<comment type="catalytic activity">
    <reaction evidence="2">
        <text>2 GTP = 3',3'-c-di-GMP + 2 diphosphate</text>
        <dbReference type="Rhea" id="RHEA:24898"/>
        <dbReference type="ChEBI" id="CHEBI:33019"/>
        <dbReference type="ChEBI" id="CHEBI:37565"/>
        <dbReference type="ChEBI" id="CHEBI:58805"/>
        <dbReference type="EC" id="2.7.7.65"/>
    </reaction>
</comment>
<sequence>MMSCSPEELQKKSQELLAKWQACQAQPGFDGLVEFAVTVSSLTEFLEARGLSGLHQSAHALEQKVLSQFDQTSGTTLGTEALQALSQQVQEFLDRAQAFARGQVAPAEERRNQPEAPQTVTLVPVHKVAFVTTQPVPWRDLVAQVGYFNVQVEVFATVQALPAAPEPSIVLVDAVGLALADFVARVQALRGQFSASTIMGLNLGSDFESLQHALGAGCDACFAEGTQHAAIIARIIKLCSNEEEPPYRVLVVEDSKTAGALIRRTLSESGMESQAITRPQEVLTALAQFQPDLVLMDMYMPGCTGVEVTRVIRQHAEFLSTPVVYLSGDSNVALQVDALRLGGDHFLTKPFNPVILNAVVKSKIDRYRTLRRTMLHDSLTGLYNHTTSKQYLQTAINAARQQGSQLCVAMIDIDHFKAVNDTYGHPMGDQVIRNVAWLLRQRVRKTDSVGRYGGEEFVVLLPGSNAEQAHAVLDRIRVDFSHIRQPVEDGWFSCTFSGGIAQWNADLDSEVLLKRADEALYLAKRAGRNQVSMGA</sequence>
<dbReference type="Proteomes" id="UP001268089">
    <property type="component" value="Unassembled WGS sequence"/>
</dbReference>
<dbReference type="SMART" id="SM00448">
    <property type="entry name" value="REC"/>
    <property type="match status" value="1"/>
</dbReference>
<dbReference type="PANTHER" id="PTHR45138">
    <property type="entry name" value="REGULATORY COMPONENTS OF SENSORY TRANSDUCTION SYSTEM"/>
    <property type="match status" value="1"/>
</dbReference>
<keyword evidence="7" id="KW-1185">Reference proteome</keyword>
<comment type="caution">
    <text evidence="6">The sequence shown here is derived from an EMBL/GenBank/DDBJ whole genome shotgun (WGS) entry which is preliminary data.</text>
</comment>
<dbReference type="SUPFAM" id="SSF52172">
    <property type="entry name" value="CheY-like"/>
    <property type="match status" value="1"/>
</dbReference>
<dbReference type="Pfam" id="PF00072">
    <property type="entry name" value="Response_reg"/>
    <property type="match status" value="1"/>
</dbReference>
<accession>A0ABU1ZR81</accession>
<dbReference type="InterPro" id="IPR029787">
    <property type="entry name" value="Nucleotide_cyclase"/>
</dbReference>
<dbReference type="SUPFAM" id="SSF55073">
    <property type="entry name" value="Nucleotide cyclase"/>
    <property type="match status" value="1"/>
</dbReference>
<reference evidence="6 7" key="1">
    <citation type="submission" date="2023-07" db="EMBL/GenBank/DDBJ databases">
        <title>Sorghum-associated microbial communities from plants grown in Nebraska, USA.</title>
        <authorList>
            <person name="Schachtman D."/>
        </authorList>
    </citation>
    <scope>NUCLEOTIDE SEQUENCE [LARGE SCALE GENOMIC DNA]</scope>
    <source>
        <strain evidence="6 7">BE308</strain>
    </source>
</reference>
<gene>
    <name evidence="6" type="ORF">J2X15_003337</name>
</gene>
<dbReference type="PROSITE" id="PS50110">
    <property type="entry name" value="RESPONSE_REGULATORY"/>
    <property type="match status" value="1"/>
</dbReference>
<evidence type="ECO:0000256" key="1">
    <source>
        <dbReference type="ARBA" id="ARBA00012528"/>
    </source>
</evidence>
<dbReference type="PANTHER" id="PTHR45138:SF9">
    <property type="entry name" value="DIGUANYLATE CYCLASE DGCM-RELATED"/>
    <property type="match status" value="1"/>
</dbReference>
<dbReference type="CDD" id="cd00156">
    <property type="entry name" value="REC"/>
    <property type="match status" value="1"/>
</dbReference>
<dbReference type="Gene3D" id="3.40.50.2300">
    <property type="match status" value="1"/>
</dbReference>
<organism evidence="6 7">
    <name type="scientific">Rhodoferax saidenbachensis</name>
    <dbReference type="NCBI Taxonomy" id="1484693"/>
    <lineage>
        <taxon>Bacteria</taxon>
        <taxon>Pseudomonadati</taxon>
        <taxon>Pseudomonadota</taxon>
        <taxon>Betaproteobacteria</taxon>
        <taxon>Burkholderiales</taxon>
        <taxon>Comamonadaceae</taxon>
        <taxon>Rhodoferax</taxon>
    </lineage>
</organism>
<feature type="domain" description="Response regulatory" evidence="4">
    <location>
        <begin position="248"/>
        <end position="364"/>
    </location>
</feature>
<dbReference type="EMBL" id="JAVDXO010000008">
    <property type="protein sequence ID" value="MDR7308032.1"/>
    <property type="molecule type" value="Genomic_DNA"/>
</dbReference>
<dbReference type="Pfam" id="PF00990">
    <property type="entry name" value="GGDEF"/>
    <property type="match status" value="1"/>
</dbReference>
<feature type="domain" description="GGDEF" evidence="5">
    <location>
        <begin position="404"/>
        <end position="535"/>
    </location>
</feature>
<protein>
    <recommendedName>
        <fullName evidence="1">diguanylate cyclase</fullName>
        <ecNumber evidence="1">2.7.7.65</ecNumber>
    </recommendedName>
</protein>
<dbReference type="CDD" id="cd01949">
    <property type="entry name" value="GGDEF"/>
    <property type="match status" value="1"/>
</dbReference>
<keyword evidence="3" id="KW-0597">Phosphoprotein</keyword>
<dbReference type="InterPro" id="IPR011006">
    <property type="entry name" value="CheY-like_superfamily"/>
</dbReference>
<dbReference type="SMART" id="SM00267">
    <property type="entry name" value="GGDEF"/>
    <property type="match status" value="1"/>
</dbReference>
<dbReference type="InterPro" id="IPR050469">
    <property type="entry name" value="Diguanylate_Cyclase"/>
</dbReference>
<dbReference type="InterPro" id="IPR000160">
    <property type="entry name" value="GGDEF_dom"/>
</dbReference>
<evidence type="ECO:0000256" key="2">
    <source>
        <dbReference type="ARBA" id="ARBA00034247"/>
    </source>
</evidence>
<dbReference type="Gene3D" id="3.30.70.270">
    <property type="match status" value="1"/>
</dbReference>
<evidence type="ECO:0000256" key="3">
    <source>
        <dbReference type="PROSITE-ProRule" id="PRU00169"/>
    </source>
</evidence>
<evidence type="ECO:0000313" key="7">
    <source>
        <dbReference type="Proteomes" id="UP001268089"/>
    </source>
</evidence>
<proteinExistence type="predicted"/>
<evidence type="ECO:0000259" key="4">
    <source>
        <dbReference type="PROSITE" id="PS50110"/>
    </source>
</evidence>
<feature type="modified residue" description="4-aspartylphosphate" evidence="3">
    <location>
        <position position="297"/>
    </location>
</feature>
<evidence type="ECO:0000313" key="6">
    <source>
        <dbReference type="EMBL" id="MDR7308032.1"/>
    </source>
</evidence>
<dbReference type="InterPro" id="IPR001789">
    <property type="entry name" value="Sig_transdc_resp-reg_receiver"/>
</dbReference>
<dbReference type="NCBIfam" id="TIGR00254">
    <property type="entry name" value="GGDEF"/>
    <property type="match status" value="1"/>
</dbReference>
<dbReference type="RefSeq" id="WP_310344792.1">
    <property type="nucleotide sequence ID" value="NZ_JAVDXO010000008.1"/>
</dbReference>
<dbReference type="EC" id="2.7.7.65" evidence="1"/>
<evidence type="ECO:0000259" key="5">
    <source>
        <dbReference type="PROSITE" id="PS50887"/>
    </source>
</evidence>
<name>A0ABU1ZR81_9BURK</name>